<dbReference type="SMART" id="SM00249">
    <property type="entry name" value="PHD"/>
    <property type="match status" value="1"/>
</dbReference>
<evidence type="ECO:0000256" key="8">
    <source>
        <dbReference type="ARBA" id="ARBA00022771"/>
    </source>
</evidence>
<evidence type="ECO:0000256" key="10">
    <source>
        <dbReference type="ARBA" id="ARBA00022833"/>
    </source>
</evidence>
<evidence type="ECO:0000256" key="13">
    <source>
        <dbReference type="ARBA" id="ARBA00071060"/>
    </source>
</evidence>
<dbReference type="PANTHER" id="PTHR13513:SF9">
    <property type="entry name" value="E3 UBIQUITIN-PROTEIN LIGASE UBR7-RELATED"/>
    <property type="match status" value="1"/>
</dbReference>
<gene>
    <name evidence="19" type="ORF">g.6870</name>
</gene>
<sequence>MAEESSLNNSSDEFNEDEGNTVTMVEVLEQEQLLEQCANAVLGGSDDKNCTYNEGYIKRQALYACVTCLPSDKGSSAGVCLACSYHCHEGHDLIELYTKRNFKCDCGNSLFGTKHCTLEPNKTPNNDLNRYNQNFQGLYCTCKRPYPDPEDSIPDEMIQCIVCEDWYHSRHLGVEVPLADSYAEMICGQCSDSLTFLGHYLGFAVTKANSSCNDEEKIKVEVENEEESNIPDTSSNKDSVKEDTAANHVLENGKCIETNEEKPDVKECFLKSSTPLERPTLSATFWPESFRKLLCACVSCQELYKNKGVQFLKDPLDSVLVYEDKGRNKKEAEIPSQYERGLEALSKLDRVKQIEAIQEFNEMKTHLNEYLAKFAQNKKSCEKRRYSRILYRHGSS</sequence>
<evidence type="ECO:0000256" key="9">
    <source>
        <dbReference type="ARBA" id="ARBA00022786"/>
    </source>
</evidence>
<evidence type="ECO:0000256" key="2">
    <source>
        <dbReference type="ARBA" id="ARBA00004906"/>
    </source>
</evidence>
<dbReference type="CDD" id="cd19677">
    <property type="entry name" value="UBR-box_UBR7"/>
    <property type="match status" value="1"/>
</dbReference>
<evidence type="ECO:0000256" key="14">
    <source>
        <dbReference type="ARBA" id="ARBA00078314"/>
    </source>
</evidence>
<keyword evidence="10" id="KW-0862">Zinc</keyword>
<protein>
    <recommendedName>
        <fullName evidence="13">Putative E3 ubiquitin-protein ligase UBR7</fullName>
        <ecNumber evidence="3">2.3.2.27</ecNumber>
    </recommendedName>
    <alternativeName>
        <fullName evidence="14">N-recognin-7</fullName>
    </alternativeName>
    <alternativeName>
        <fullName evidence="15">RING-type E3 ubiquitin transferase UBR7</fullName>
    </alternativeName>
</protein>
<evidence type="ECO:0000256" key="7">
    <source>
        <dbReference type="ARBA" id="ARBA00022723"/>
    </source>
</evidence>
<keyword evidence="4" id="KW-1017">Isopeptide bond</keyword>
<dbReference type="CDD" id="cd15542">
    <property type="entry name" value="PHD_UBR7"/>
    <property type="match status" value="1"/>
</dbReference>
<dbReference type="InterPro" id="IPR040204">
    <property type="entry name" value="UBR7"/>
</dbReference>
<dbReference type="SUPFAM" id="SSF57903">
    <property type="entry name" value="FYVE/PHD zinc finger"/>
    <property type="match status" value="1"/>
</dbReference>
<comment type="catalytic activity">
    <reaction evidence="1">
        <text>S-ubiquitinyl-[E2 ubiquitin-conjugating enzyme]-L-cysteine + [acceptor protein]-L-lysine = [E2 ubiquitin-conjugating enzyme]-L-cysteine + N(6)-ubiquitinyl-[acceptor protein]-L-lysine.</text>
        <dbReference type="EC" id="2.3.2.27"/>
    </reaction>
</comment>
<comment type="function">
    <text evidence="12">E3 ubiquitin-protein ligase which is a component of the N-end rule pathway. Recognizes and binds to proteins bearing specific N-terminal residues that are destabilizing according to the N-end rule, leading to their ubiquitination and subsequent degradation.</text>
</comment>
<dbReference type="InterPro" id="IPR001965">
    <property type="entry name" value="Znf_PHD"/>
</dbReference>
<dbReference type="EC" id="2.3.2.27" evidence="3"/>
<evidence type="ECO:0000259" key="18">
    <source>
        <dbReference type="PROSITE" id="PS51157"/>
    </source>
</evidence>
<dbReference type="InterPro" id="IPR047506">
    <property type="entry name" value="UBR7-like_UBR-box"/>
</dbReference>
<dbReference type="GO" id="GO:0061630">
    <property type="term" value="F:ubiquitin protein ligase activity"/>
    <property type="evidence" value="ECO:0007669"/>
    <property type="project" value="UniProtKB-EC"/>
</dbReference>
<accession>A0A1B6CHA3</accession>
<dbReference type="InterPro" id="IPR013083">
    <property type="entry name" value="Znf_RING/FYVE/PHD"/>
</dbReference>
<feature type="domain" description="UBR-type" evidence="18">
    <location>
        <begin position="48"/>
        <end position="121"/>
    </location>
</feature>
<dbReference type="Gene3D" id="3.30.40.10">
    <property type="entry name" value="Zinc/RING finger domain, C3HC4 (zinc finger)"/>
    <property type="match status" value="1"/>
</dbReference>
<evidence type="ECO:0000256" key="1">
    <source>
        <dbReference type="ARBA" id="ARBA00000900"/>
    </source>
</evidence>
<dbReference type="InterPro" id="IPR011011">
    <property type="entry name" value="Znf_FYVE_PHD"/>
</dbReference>
<keyword evidence="8" id="KW-0863">Zinc-finger</keyword>
<evidence type="ECO:0000256" key="15">
    <source>
        <dbReference type="ARBA" id="ARBA00083573"/>
    </source>
</evidence>
<evidence type="ECO:0000256" key="3">
    <source>
        <dbReference type="ARBA" id="ARBA00012483"/>
    </source>
</evidence>
<evidence type="ECO:0000313" key="19">
    <source>
        <dbReference type="EMBL" id="JAS12761.1"/>
    </source>
</evidence>
<comment type="pathway">
    <text evidence="2">Protein modification; protein ubiquitination.</text>
</comment>
<dbReference type="InterPro" id="IPR003126">
    <property type="entry name" value="Znf_UBR"/>
</dbReference>
<dbReference type="GO" id="GO:0005737">
    <property type="term" value="C:cytoplasm"/>
    <property type="evidence" value="ECO:0007669"/>
    <property type="project" value="TreeGrafter"/>
</dbReference>
<evidence type="ECO:0000256" key="16">
    <source>
        <dbReference type="PROSITE-ProRule" id="PRU00508"/>
    </source>
</evidence>
<dbReference type="PROSITE" id="PS51157">
    <property type="entry name" value="ZF_UBR"/>
    <property type="match status" value="1"/>
</dbReference>
<feature type="zinc finger region" description="UBR-type" evidence="16">
    <location>
        <begin position="48"/>
        <end position="121"/>
    </location>
</feature>
<name>A0A1B6CHA3_9HEMI</name>
<keyword evidence="7" id="KW-0479">Metal-binding</keyword>
<dbReference type="PANTHER" id="PTHR13513">
    <property type="entry name" value="E3 UBIQUITIN-PROTEIN LIGASE UBR7"/>
    <property type="match status" value="1"/>
</dbReference>
<dbReference type="AlphaFoldDB" id="A0A1B6CHA3"/>
<dbReference type="SMART" id="SM00396">
    <property type="entry name" value="ZnF_UBR1"/>
    <property type="match status" value="1"/>
</dbReference>
<keyword evidence="11" id="KW-0832">Ubl conjugation</keyword>
<proteinExistence type="predicted"/>
<reference evidence="19" key="1">
    <citation type="submission" date="2015-12" db="EMBL/GenBank/DDBJ databases">
        <title>De novo transcriptome assembly of four potential Pierce s Disease insect vectors from Arizona vineyards.</title>
        <authorList>
            <person name="Tassone E.E."/>
        </authorList>
    </citation>
    <scope>NUCLEOTIDE SEQUENCE</scope>
</reference>
<dbReference type="GO" id="GO:0008270">
    <property type="term" value="F:zinc ion binding"/>
    <property type="evidence" value="ECO:0007669"/>
    <property type="project" value="UniProtKB-KW"/>
</dbReference>
<evidence type="ECO:0000256" key="5">
    <source>
        <dbReference type="ARBA" id="ARBA00022553"/>
    </source>
</evidence>
<dbReference type="EMBL" id="GEDC01024537">
    <property type="protein sequence ID" value="JAS12761.1"/>
    <property type="molecule type" value="Transcribed_RNA"/>
</dbReference>
<dbReference type="FunFam" id="3.30.40.10:FF:000183">
    <property type="entry name" value="putative E3 ubiquitin-protein ligase UBR7"/>
    <property type="match status" value="1"/>
</dbReference>
<evidence type="ECO:0000256" key="12">
    <source>
        <dbReference type="ARBA" id="ARBA00055627"/>
    </source>
</evidence>
<evidence type="ECO:0000256" key="17">
    <source>
        <dbReference type="SAM" id="MobiDB-lite"/>
    </source>
</evidence>
<feature type="region of interest" description="Disordered" evidence="17">
    <location>
        <begin position="222"/>
        <end position="241"/>
    </location>
</feature>
<evidence type="ECO:0000256" key="11">
    <source>
        <dbReference type="ARBA" id="ARBA00022843"/>
    </source>
</evidence>
<keyword evidence="6" id="KW-0808">Transferase</keyword>
<organism evidence="19">
    <name type="scientific">Clastoptera arizonana</name>
    <name type="common">Arizona spittle bug</name>
    <dbReference type="NCBI Taxonomy" id="38151"/>
    <lineage>
        <taxon>Eukaryota</taxon>
        <taxon>Metazoa</taxon>
        <taxon>Ecdysozoa</taxon>
        <taxon>Arthropoda</taxon>
        <taxon>Hexapoda</taxon>
        <taxon>Insecta</taxon>
        <taxon>Pterygota</taxon>
        <taxon>Neoptera</taxon>
        <taxon>Paraneoptera</taxon>
        <taxon>Hemiptera</taxon>
        <taxon>Auchenorrhyncha</taxon>
        <taxon>Cercopoidea</taxon>
        <taxon>Clastopteridae</taxon>
        <taxon>Clastoptera</taxon>
    </lineage>
</organism>
<evidence type="ECO:0000256" key="4">
    <source>
        <dbReference type="ARBA" id="ARBA00022499"/>
    </source>
</evidence>
<evidence type="ECO:0000256" key="6">
    <source>
        <dbReference type="ARBA" id="ARBA00022679"/>
    </source>
</evidence>
<dbReference type="Pfam" id="PF02207">
    <property type="entry name" value="zf-UBR"/>
    <property type="match status" value="1"/>
</dbReference>
<keyword evidence="5" id="KW-0597">Phosphoprotein</keyword>
<keyword evidence="9" id="KW-0833">Ubl conjugation pathway</keyword>